<dbReference type="EMBL" id="CAKJTI010000013">
    <property type="protein sequence ID" value="CAG9613454.1"/>
    <property type="molecule type" value="Genomic_DNA"/>
</dbReference>
<accession>A0ABM8YCI2</accession>
<sequence>MKDYYLVKLNHLFVNDAALEDMHNPFDVIELTGAKQFAHKFESEQSAGNVTRKINGQVIMVKVTVQEEETYLN</sequence>
<organism evidence="1 2">
    <name type="scientific">Bacillus rhizoplanae</name>
    <dbReference type="NCBI Taxonomy" id="2880966"/>
    <lineage>
        <taxon>Bacteria</taxon>
        <taxon>Bacillati</taxon>
        <taxon>Bacillota</taxon>
        <taxon>Bacilli</taxon>
        <taxon>Bacillales</taxon>
        <taxon>Bacillaceae</taxon>
        <taxon>Bacillus</taxon>
    </lineage>
</organism>
<name>A0ABM8YCI2_9BACI</name>
<proteinExistence type="predicted"/>
<protein>
    <submittedName>
        <fullName evidence="1">Uncharacterized protein</fullName>
    </submittedName>
</protein>
<dbReference type="Proteomes" id="UP000789423">
    <property type="component" value="Unassembled WGS sequence"/>
</dbReference>
<comment type="caution">
    <text evidence="1">The sequence shown here is derived from an EMBL/GenBank/DDBJ whole genome shotgun (WGS) entry which is preliminary data.</text>
</comment>
<evidence type="ECO:0000313" key="1">
    <source>
        <dbReference type="EMBL" id="CAG9613454.1"/>
    </source>
</evidence>
<evidence type="ECO:0000313" key="2">
    <source>
        <dbReference type="Proteomes" id="UP000789423"/>
    </source>
</evidence>
<reference evidence="1 2" key="1">
    <citation type="submission" date="2021-10" db="EMBL/GenBank/DDBJ databases">
        <authorList>
            <person name="Criscuolo A."/>
        </authorList>
    </citation>
    <scope>NUCLEOTIDE SEQUENCE [LARGE SCALE GENOMIC DNA]</scope>
    <source>
        <strain evidence="2">CIP 111899</strain>
    </source>
</reference>
<dbReference type="RefSeq" id="WP_230575528.1">
    <property type="nucleotide sequence ID" value="NZ_CAKJTI010000013.1"/>
</dbReference>
<keyword evidence="2" id="KW-1185">Reference proteome</keyword>
<gene>
    <name evidence="1" type="ORF">BACCIP111899_02669</name>
</gene>